<dbReference type="PANTHER" id="PTHR30065">
    <property type="entry name" value="FLAGELLAR BIOSYNTHETIC PROTEIN FLIR"/>
    <property type="match status" value="1"/>
</dbReference>
<evidence type="ECO:0008006" key="9">
    <source>
        <dbReference type="Google" id="ProtNLM"/>
    </source>
</evidence>
<evidence type="ECO:0000313" key="8">
    <source>
        <dbReference type="EMBL" id="CAA9425539.1"/>
    </source>
</evidence>
<evidence type="ECO:0000256" key="1">
    <source>
        <dbReference type="ARBA" id="ARBA00004651"/>
    </source>
</evidence>
<sequence length="119" mass="12390">MLDDLLQRVPVFVLVVFRLAGVMLVAPVFSSPRTPKRLKALLVLVTAFGVCGGVKAVPLPETTWGLTLGIGGELAFGLAIGMLVNLAFVGAQWAGQMIGIEMGLNMSEVFDPSMGSGGS</sequence>
<evidence type="ECO:0000256" key="4">
    <source>
        <dbReference type="ARBA" id="ARBA00022692"/>
    </source>
</evidence>
<keyword evidence="4 7" id="KW-0812">Transmembrane</keyword>
<feature type="non-terminal residue" evidence="8">
    <location>
        <position position="119"/>
    </location>
</feature>
<gene>
    <name evidence="8" type="ORF">AVDCRST_MAG64-3142</name>
</gene>
<comment type="subcellular location">
    <subcellularLocation>
        <location evidence="1">Cell membrane</location>
        <topology evidence="1">Multi-pass membrane protein</topology>
    </subcellularLocation>
</comment>
<dbReference type="GO" id="GO:0006605">
    <property type="term" value="P:protein targeting"/>
    <property type="evidence" value="ECO:0007669"/>
    <property type="project" value="InterPro"/>
</dbReference>
<dbReference type="AlphaFoldDB" id="A0A6J4Q1L6"/>
<feature type="transmembrane region" description="Helical" evidence="7">
    <location>
        <begin position="41"/>
        <end position="58"/>
    </location>
</feature>
<keyword evidence="6 7" id="KW-0472">Membrane</keyword>
<name>A0A6J4Q1L6_9BACT</name>
<feature type="transmembrane region" description="Helical" evidence="7">
    <location>
        <begin position="12"/>
        <end position="29"/>
    </location>
</feature>
<accession>A0A6J4Q1L6</accession>
<proteinExistence type="inferred from homology"/>
<dbReference type="PRINTS" id="PR00953">
    <property type="entry name" value="TYPE3IMRPROT"/>
</dbReference>
<evidence type="ECO:0000256" key="5">
    <source>
        <dbReference type="ARBA" id="ARBA00022989"/>
    </source>
</evidence>
<keyword evidence="5 7" id="KW-1133">Transmembrane helix</keyword>
<comment type="similarity">
    <text evidence="2">Belongs to the FliR/MopE/SpaR family.</text>
</comment>
<evidence type="ECO:0000256" key="2">
    <source>
        <dbReference type="ARBA" id="ARBA00009772"/>
    </source>
</evidence>
<evidence type="ECO:0000256" key="3">
    <source>
        <dbReference type="ARBA" id="ARBA00022475"/>
    </source>
</evidence>
<dbReference type="Pfam" id="PF01311">
    <property type="entry name" value="Bac_export_1"/>
    <property type="match status" value="1"/>
</dbReference>
<reference evidence="8" key="1">
    <citation type="submission" date="2020-02" db="EMBL/GenBank/DDBJ databases">
        <authorList>
            <person name="Meier V. D."/>
        </authorList>
    </citation>
    <scope>NUCLEOTIDE SEQUENCE</scope>
    <source>
        <strain evidence="8">AVDCRST_MAG64</strain>
    </source>
</reference>
<dbReference type="InterPro" id="IPR002010">
    <property type="entry name" value="T3SS_IM_R"/>
</dbReference>
<evidence type="ECO:0000256" key="7">
    <source>
        <dbReference type="SAM" id="Phobius"/>
    </source>
</evidence>
<dbReference type="GO" id="GO:0005886">
    <property type="term" value="C:plasma membrane"/>
    <property type="evidence" value="ECO:0007669"/>
    <property type="project" value="UniProtKB-SubCell"/>
</dbReference>
<keyword evidence="3" id="KW-1003">Cell membrane</keyword>
<evidence type="ECO:0000256" key="6">
    <source>
        <dbReference type="ARBA" id="ARBA00023136"/>
    </source>
</evidence>
<dbReference type="EMBL" id="CADCUQ010000723">
    <property type="protein sequence ID" value="CAA9425539.1"/>
    <property type="molecule type" value="Genomic_DNA"/>
</dbReference>
<dbReference type="PANTHER" id="PTHR30065:SF1">
    <property type="entry name" value="SURFACE PRESENTATION OF ANTIGENS PROTEIN SPAR"/>
    <property type="match status" value="1"/>
</dbReference>
<organism evidence="8">
    <name type="scientific">uncultured Phycisphaerae bacterium</name>
    <dbReference type="NCBI Taxonomy" id="904963"/>
    <lineage>
        <taxon>Bacteria</taxon>
        <taxon>Pseudomonadati</taxon>
        <taxon>Planctomycetota</taxon>
        <taxon>Phycisphaerae</taxon>
        <taxon>environmental samples</taxon>
    </lineage>
</organism>
<protein>
    <recommendedName>
        <fullName evidence="9">Flagellar biosynthesis protein FliR</fullName>
    </recommendedName>
</protein>
<feature type="transmembrane region" description="Helical" evidence="7">
    <location>
        <begin position="64"/>
        <end position="88"/>
    </location>
</feature>